<dbReference type="eggNOG" id="ENOG5031S9P">
    <property type="taxonomic scope" value="Bacteria"/>
</dbReference>
<dbReference type="OrthoDB" id="2986513at2"/>
<dbReference type="Proteomes" id="UP000027822">
    <property type="component" value="Unassembled WGS sequence"/>
</dbReference>
<dbReference type="InterPro" id="IPR014199">
    <property type="entry name" value="Spore_YtxC"/>
</dbReference>
<evidence type="ECO:0008006" key="3">
    <source>
        <dbReference type="Google" id="ProtNLM"/>
    </source>
</evidence>
<comment type="caution">
    <text evidence="1">The sequence shown here is derived from an EMBL/GenBank/DDBJ whole genome shotgun (WGS) entry which is preliminary data.</text>
</comment>
<dbReference type="EMBL" id="JOTN01000010">
    <property type="protein sequence ID" value="KEK18960.1"/>
    <property type="molecule type" value="Genomic_DNA"/>
</dbReference>
<reference evidence="1 2" key="1">
    <citation type="submission" date="2014-06" db="EMBL/GenBank/DDBJ databases">
        <title>Draft genome sequence of Bacillus manliponensis JCM 15802 (MCCC 1A00708).</title>
        <authorList>
            <person name="Lai Q."/>
            <person name="Liu Y."/>
            <person name="Shao Z."/>
        </authorList>
    </citation>
    <scope>NUCLEOTIDE SEQUENCE [LARGE SCALE GENOMIC DNA]</scope>
    <source>
        <strain evidence="1 2">JCM 15802</strain>
    </source>
</reference>
<dbReference type="STRING" id="574376.BAMA_02480"/>
<name>A0A073JXH4_9BACI</name>
<dbReference type="PIRSF" id="PIRSF012563">
    <property type="entry name" value="YtxC"/>
    <property type="match status" value="1"/>
</dbReference>
<dbReference type="AlphaFoldDB" id="A0A073JXH4"/>
<proteinExistence type="predicted"/>
<dbReference type="RefSeq" id="WP_034639765.1">
    <property type="nucleotide sequence ID" value="NZ_CBCSJC010000009.1"/>
</dbReference>
<organism evidence="1 2">
    <name type="scientific">Bacillus manliponensis</name>
    <dbReference type="NCBI Taxonomy" id="574376"/>
    <lineage>
        <taxon>Bacteria</taxon>
        <taxon>Bacillati</taxon>
        <taxon>Bacillota</taxon>
        <taxon>Bacilli</taxon>
        <taxon>Bacillales</taxon>
        <taxon>Bacillaceae</taxon>
        <taxon>Bacillus</taxon>
        <taxon>Bacillus cereus group</taxon>
    </lineage>
</organism>
<sequence length="293" mass="35114">MIEICFEEENEAVHVYKALKKRAAYKYEEISVYLHEKMVVVHMPVYGARYMEKVFIPVLVQFIINKKQHEWCTSVLQDAFFYKEREEQNQILHMAHSILSEKRKGLKGNLSFRAAEELVTASFKGWLSDPLSFSFLSYTKFRLRKYRQFLYRLMELAIDEYKMEQEYQMFIEALRQKVSDRKPRLSSLHLVFHDSFIFYNEKGIRLKQEQLVYYIDKEAFPDKDIYIDTNVIAPLLSIAPEVIHIYTKEQDHNMIITIQNVFEERVKVHRLDEFEASMKSLKNKRNALDFLGF</sequence>
<accession>A0A073JXH4</accession>
<protein>
    <recommendedName>
        <fullName evidence="3">Sporulation protein YtxC</fullName>
    </recommendedName>
</protein>
<dbReference type="Pfam" id="PF08812">
    <property type="entry name" value="YtxC"/>
    <property type="match status" value="1"/>
</dbReference>
<evidence type="ECO:0000313" key="1">
    <source>
        <dbReference type="EMBL" id="KEK18960.1"/>
    </source>
</evidence>
<dbReference type="NCBIfam" id="TIGR02834">
    <property type="entry name" value="spo_ytxC"/>
    <property type="match status" value="1"/>
</dbReference>
<gene>
    <name evidence="1" type="ORF">BAMA_02480</name>
</gene>
<keyword evidence="2" id="KW-1185">Reference proteome</keyword>
<evidence type="ECO:0000313" key="2">
    <source>
        <dbReference type="Proteomes" id="UP000027822"/>
    </source>
</evidence>